<dbReference type="OrthoDB" id="1364137at2"/>
<dbReference type="RefSeq" id="WP_129752548.1">
    <property type="nucleotide sequence ID" value="NZ_QNVY02000005.1"/>
</dbReference>
<name>A0A482TWS2_9FLAO</name>
<reference evidence="1 2" key="1">
    <citation type="submission" date="2019-01" db="EMBL/GenBank/DDBJ databases">
        <title>Flavobacterium sp. nov. isolated from arctic soil.</title>
        <authorList>
            <person name="Kim D.-U."/>
        </authorList>
    </citation>
    <scope>NUCLEOTIDE SEQUENCE [LARGE SCALE GENOMIC DNA]</scope>
    <source>
        <strain evidence="1 2">Kopri-42</strain>
    </source>
</reference>
<comment type="caution">
    <text evidence="1">The sequence shown here is derived from an EMBL/GenBank/DDBJ whole genome shotgun (WGS) entry which is preliminary data.</text>
</comment>
<evidence type="ECO:0000313" key="2">
    <source>
        <dbReference type="Proteomes" id="UP000253235"/>
    </source>
</evidence>
<gene>
    <name evidence="1" type="ORF">DR871_013825</name>
</gene>
<dbReference type="Proteomes" id="UP000253235">
    <property type="component" value="Unassembled WGS sequence"/>
</dbReference>
<dbReference type="AlphaFoldDB" id="A0A482TWS2"/>
<keyword evidence="2" id="KW-1185">Reference proteome</keyword>
<organism evidence="1 2">
    <name type="scientific">Flavobacterium petrolei</name>
    <dbReference type="NCBI Taxonomy" id="2259594"/>
    <lineage>
        <taxon>Bacteria</taxon>
        <taxon>Pseudomonadati</taxon>
        <taxon>Bacteroidota</taxon>
        <taxon>Flavobacteriia</taxon>
        <taxon>Flavobacteriales</taxon>
        <taxon>Flavobacteriaceae</taxon>
        <taxon>Flavobacterium</taxon>
    </lineage>
</organism>
<proteinExistence type="predicted"/>
<accession>A0A482TWS2</accession>
<protein>
    <submittedName>
        <fullName evidence="1">Uncharacterized protein</fullName>
    </submittedName>
</protein>
<sequence length="109" mass="13261">MANLNKNFELLVQREFSTKETLQVLQQNKQIYWSWGVEKLVNYYDKGLILIVNAHHHKGLLFIRLSWDDTYSYYLLNDDNSIKKEVHNVYFDELQKRVDKDIEFINEYK</sequence>
<dbReference type="EMBL" id="QNVY02000005">
    <property type="protein sequence ID" value="RYJ51000.1"/>
    <property type="molecule type" value="Genomic_DNA"/>
</dbReference>
<evidence type="ECO:0000313" key="1">
    <source>
        <dbReference type="EMBL" id="RYJ51000.1"/>
    </source>
</evidence>